<sequence length="218" mass="24637">LSLFFLSIYMIYIVIIIQGFFLPLSGGADSASVAVMVRAMCEKVVGAYRKACEDPNHEKNEFKLAGQEINVGSADELCKKIFFTCYMQSKNSSEQTREFARELAEQINSNHLRIFQIFYIFHSKFFWPDSRVSLAMQNVQARIRMVSAYLFSQLALFFNKLPGCLLVLGSSNVDESLVGYVTKYDCSAADLNPIGSMMKSDLKEMLRYARDTMGLSAL</sequence>
<feature type="domain" description="NAD/GMP synthase" evidence="7">
    <location>
        <begin position="18"/>
        <end position="208"/>
    </location>
</feature>
<dbReference type="CDD" id="cd00553">
    <property type="entry name" value="NAD_synthase"/>
    <property type="match status" value="1"/>
</dbReference>
<dbReference type="WBParaSite" id="ASIM_0000232201-mRNA-1">
    <property type="protein sequence ID" value="ASIM_0000232201-mRNA-1"/>
    <property type="gene ID" value="ASIM_0000232201"/>
</dbReference>
<keyword evidence="6" id="KW-0812">Transmembrane</keyword>
<name>A0A0M3J455_ANISI</name>
<evidence type="ECO:0000256" key="3">
    <source>
        <dbReference type="ARBA" id="ARBA00022741"/>
    </source>
</evidence>
<dbReference type="Gene3D" id="3.40.50.620">
    <property type="entry name" value="HUPs"/>
    <property type="match status" value="1"/>
</dbReference>
<accession>A0A0M3J455</accession>
<evidence type="ECO:0000313" key="8">
    <source>
        <dbReference type="WBParaSite" id="ASIM_0000232201-mRNA-1"/>
    </source>
</evidence>
<evidence type="ECO:0000256" key="6">
    <source>
        <dbReference type="SAM" id="Phobius"/>
    </source>
</evidence>
<evidence type="ECO:0000256" key="1">
    <source>
        <dbReference type="ARBA" id="ARBA00004790"/>
    </source>
</evidence>
<dbReference type="Pfam" id="PF02540">
    <property type="entry name" value="NAD_synthase"/>
    <property type="match status" value="1"/>
</dbReference>
<keyword evidence="2" id="KW-0436">Ligase</keyword>
<dbReference type="GO" id="GO:0005524">
    <property type="term" value="F:ATP binding"/>
    <property type="evidence" value="ECO:0007669"/>
    <property type="project" value="UniProtKB-KW"/>
</dbReference>
<dbReference type="InterPro" id="IPR003694">
    <property type="entry name" value="NAD_synthase"/>
</dbReference>
<dbReference type="GO" id="GO:0005737">
    <property type="term" value="C:cytoplasm"/>
    <property type="evidence" value="ECO:0007669"/>
    <property type="project" value="InterPro"/>
</dbReference>
<evidence type="ECO:0000259" key="7">
    <source>
        <dbReference type="Pfam" id="PF02540"/>
    </source>
</evidence>
<dbReference type="InterPro" id="IPR014729">
    <property type="entry name" value="Rossmann-like_a/b/a_fold"/>
</dbReference>
<dbReference type="UniPathway" id="UPA00253"/>
<keyword evidence="4" id="KW-0067">ATP-binding</keyword>
<dbReference type="GO" id="GO:0004359">
    <property type="term" value="F:glutaminase activity"/>
    <property type="evidence" value="ECO:0007669"/>
    <property type="project" value="InterPro"/>
</dbReference>
<dbReference type="GO" id="GO:0003952">
    <property type="term" value="F:NAD+ synthase (glutamine-hydrolyzing) activity"/>
    <property type="evidence" value="ECO:0007669"/>
    <property type="project" value="InterPro"/>
</dbReference>
<dbReference type="SUPFAM" id="SSF52402">
    <property type="entry name" value="Adenine nucleotide alpha hydrolases-like"/>
    <property type="match status" value="1"/>
</dbReference>
<comment type="pathway">
    <text evidence="1">Cofactor biosynthesis; NAD(+) biosynthesis.</text>
</comment>
<proteinExistence type="predicted"/>
<evidence type="ECO:0000256" key="2">
    <source>
        <dbReference type="ARBA" id="ARBA00022598"/>
    </source>
</evidence>
<evidence type="ECO:0000256" key="5">
    <source>
        <dbReference type="ARBA" id="ARBA00023027"/>
    </source>
</evidence>
<dbReference type="InterPro" id="IPR022310">
    <property type="entry name" value="NAD/GMP_synthase"/>
</dbReference>
<keyword evidence="6" id="KW-0472">Membrane</keyword>
<keyword evidence="5" id="KW-0520">NAD</keyword>
<keyword evidence="3" id="KW-0547">Nucleotide-binding</keyword>
<feature type="transmembrane region" description="Helical" evidence="6">
    <location>
        <begin position="6"/>
        <end position="24"/>
    </location>
</feature>
<dbReference type="PANTHER" id="PTHR23090">
    <property type="entry name" value="NH 3 /GLUTAMINE-DEPENDENT NAD + SYNTHETASE"/>
    <property type="match status" value="1"/>
</dbReference>
<protein>
    <submittedName>
        <fullName evidence="8">Glutamine-dependent NAD(+) synthetase (inferred by orthology to a human protein)</fullName>
    </submittedName>
</protein>
<dbReference type="GO" id="GO:0009435">
    <property type="term" value="P:NAD+ biosynthetic process"/>
    <property type="evidence" value="ECO:0007669"/>
    <property type="project" value="UniProtKB-UniPathway"/>
</dbReference>
<dbReference type="AlphaFoldDB" id="A0A0M3J455"/>
<keyword evidence="6" id="KW-1133">Transmembrane helix</keyword>
<evidence type="ECO:0000256" key="4">
    <source>
        <dbReference type="ARBA" id="ARBA00022840"/>
    </source>
</evidence>
<organism evidence="8">
    <name type="scientific">Anisakis simplex</name>
    <name type="common">Herring worm</name>
    <dbReference type="NCBI Taxonomy" id="6269"/>
    <lineage>
        <taxon>Eukaryota</taxon>
        <taxon>Metazoa</taxon>
        <taxon>Ecdysozoa</taxon>
        <taxon>Nematoda</taxon>
        <taxon>Chromadorea</taxon>
        <taxon>Rhabditida</taxon>
        <taxon>Spirurina</taxon>
        <taxon>Ascaridomorpha</taxon>
        <taxon>Ascaridoidea</taxon>
        <taxon>Anisakidae</taxon>
        <taxon>Anisakis</taxon>
        <taxon>Anisakis simplex complex</taxon>
    </lineage>
</organism>
<reference evidence="8" key="1">
    <citation type="submission" date="2017-02" db="UniProtKB">
        <authorList>
            <consortium name="WormBaseParasite"/>
        </authorList>
    </citation>
    <scope>IDENTIFICATION</scope>
</reference>
<dbReference type="PANTHER" id="PTHR23090:SF9">
    <property type="entry name" value="GLUTAMINE-DEPENDENT NAD(+) SYNTHETASE"/>
    <property type="match status" value="1"/>
</dbReference>